<evidence type="ECO:0000313" key="1">
    <source>
        <dbReference type="EMBL" id="GMS87774.1"/>
    </source>
</evidence>
<comment type="caution">
    <text evidence="1">The sequence shown here is derived from an EMBL/GenBank/DDBJ whole genome shotgun (WGS) entry which is preliminary data.</text>
</comment>
<sequence>CGHGALPTYRFNSYLLPCHILHNPRSHIVLYLAGIQFLLPVLRDPSFTAEHLSTHLRTRNHLPANN</sequence>
<evidence type="ECO:0000313" key="2">
    <source>
        <dbReference type="Proteomes" id="UP001432027"/>
    </source>
</evidence>
<keyword evidence="2" id="KW-1185">Reference proteome</keyword>
<protein>
    <submittedName>
        <fullName evidence="1">Uncharacterized protein</fullName>
    </submittedName>
</protein>
<organism evidence="1 2">
    <name type="scientific">Pristionchus entomophagus</name>
    <dbReference type="NCBI Taxonomy" id="358040"/>
    <lineage>
        <taxon>Eukaryota</taxon>
        <taxon>Metazoa</taxon>
        <taxon>Ecdysozoa</taxon>
        <taxon>Nematoda</taxon>
        <taxon>Chromadorea</taxon>
        <taxon>Rhabditida</taxon>
        <taxon>Rhabditina</taxon>
        <taxon>Diplogasteromorpha</taxon>
        <taxon>Diplogasteroidea</taxon>
        <taxon>Neodiplogasteridae</taxon>
        <taxon>Pristionchus</taxon>
    </lineage>
</organism>
<gene>
    <name evidence="1" type="ORF">PENTCL1PPCAC_9949</name>
</gene>
<dbReference type="Proteomes" id="UP001432027">
    <property type="component" value="Unassembled WGS sequence"/>
</dbReference>
<dbReference type="EMBL" id="BTSX01000003">
    <property type="protein sequence ID" value="GMS87774.1"/>
    <property type="molecule type" value="Genomic_DNA"/>
</dbReference>
<feature type="non-terminal residue" evidence="1">
    <location>
        <position position="1"/>
    </location>
</feature>
<feature type="non-terminal residue" evidence="1">
    <location>
        <position position="66"/>
    </location>
</feature>
<name>A0AAV5T5G9_9BILA</name>
<reference evidence="1" key="1">
    <citation type="submission" date="2023-10" db="EMBL/GenBank/DDBJ databases">
        <title>Genome assembly of Pristionchus species.</title>
        <authorList>
            <person name="Yoshida K."/>
            <person name="Sommer R.J."/>
        </authorList>
    </citation>
    <scope>NUCLEOTIDE SEQUENCE</scope>
    <source>
        <strain evidence="1">RS0144</strain>
    </source>
</reference>
<accession>A0AAV5T5G9</accession>
<proteinExistence type="predicted"/>
<dbReference type="AlphaFoldDB" id="A0AAV5T5G9"/>